<dbReference type="PRINTS" id="PR00469">
    <property type="entry name" value="PNDRDTASEII"/>
</dbReference>
<evidence type="ECO:0000313" key="1">
    <source>
        <dbReference type="EMBL" id="KAA8888485.1"/>
    </source>
</evidence>
<dbReference type="OrthoDB" id="5168853at2"/>
<dbReference type="RefSeq" id="WP_150402650.1">
    <property type="nucleotide sequence ID" value="NZ_VXLC01000004.1"/>
</dbReference>
<dbReference type="PRINTS" id="PR00368">
    <property type="entry name" value="FADPNR"/>
</dbReference>
<proteinExistence type="predicted"/>
<accession>A0A5N0EKD6</accession>
<dbReference type="Pfam" id="PF13738">
    <property type="entry name" value="Pyr_redox_3"/>
    <property type="match status" value="1"/>
</dbReference>
<dbReference type="EMBL" id="VXLC01000004">
    <property type="protein sequence ID" value="KAA8888485.1"/>
    <property type="molecule type" value="Genomic_DNA"/>
</dbReference>
<dbReference type="Proteomes" id="UP000323876">
    <property type="component" value="Unassembled WGS sequence"/>
</dbReference>
<keyword evidence="2" id="KW-1185">Reference proteome</keyword>
<evidence type="ECO:0000313" key="2">
    <source>
        <dbReference type="Proteomes" id="UP000323876"/>
    </source>
</evidence>
<dbReference type="SUPFAM" id="SSF51905">
    <property type="entry name" value="FAD/NAD(P)-binding domain"/>
    <property type="match status" value="1"/>
</dbReference>
<dbReference type="InterPro" id="IPR051209">
    <property type="entry name" value="FAD-bind_Monooxygenase_sf"/>
</dbReference>
<comment type="caution">
    <text evidence="1">The sequence shown here is derived from an EMBL/GenBank/DDBJ whole genome shotgun (WGS) entry which is preliminary data.</text>
</comment>
<dbReference type="PANTHER" id="PTHR42877:SF4">
    <property type="entry name" value="FAD_NAD(P)-BINDING DOMAIN-CONTAINING PROTEIN-RELATED"/>
    <property type="match status" value="1"/>
</dbReference>
<dbReference type="Gene3D" id="3.50.50.60">
    <property type="entry name" value="FAD/NAD(P)-binding domain"/>
    <property type="match status" value="2"/>
</dbReference>
<gene>
    <name evidence="1" type="ORF">F3087_15880</name>
</gene>
<reference evidence="1 2" key="1">
    <citation type="submission" date="2019-09" db="EMBL/GenBank/DDBJ databases">
        <authorList>
            <person name="Wang X."/>
        </authorList>
    </citation>
    <scope>NUCLEOTIDE SEQUENCE [LARGE SCALE GENOMIC DNA]</scope>
    <source>
        <strain evidence="1 2">CICC 11023</strain>
    </source>
</reference>
<dbReference type="InterPro" id="IPR036188">
    <property type="entry name" value="FAD/NAD-bd_sf"/>
</dbReference>
<dbReference type="AlphaFoldDB" id="A0A5N0EKD6"/>
<sequence length="509" mass="56273">MASDDFEVAIIGAGPGGITAAYHLLRSGITNFVILDRAGEFGGSWRDNVYPGLAVDIPTLFYQFPFARKADWSRLFPEGAEIQRYNQQVAEDLHLYKYFRSNCTVEREVWDDRDQVWVLDIAGDEPVRARFVINAVGGYINAKSTDTIPGTGEFGGTILRPNAWDPEYSCRGKRVAVIGTGSSSVQIVAAVLDEAERVDVYQRTPSWILPKPDFAFSPRAQRILALPGVAAAINGAVLATMELPLQLICNVLPLLPRRLLAAALPQYDKIWRGLYRVLLRRKISDDADRKALVPGYGILAKRPVLSSSFFAALESDSAALVANPIERITADGIRTADGTDRPYDLIVLATGYELFTDPETYRPGTTLGPNGFDLADEYRSNGLRSYGGSAHPGLPNRWALVAPQGFVGAAWHTFVDLTARHAVRVITEAKRREAAVAQVRTAAFARWVRKMNRHGKVISTYTADCNPGLRTYFVNSQGEALYYRPQTISGALWFSRFSPIDDYSFTSHN</sequence>
<dbReference type="PANTHER" id="PTHR42877">
    <property type="entry name" value="L-ORNITHINE N(5)-MONOOXYGENASE-RELATED"/>
    <property type="match status" value="1"/>
</dbReference>
<name>A0A5N0EKD6_9NOCA</name>
<protein>
    <submittedName>
        <fullName evidence="1">NAD(P)/FAD-dependent oxidoreductase</fullName>
    </submittedName>
</protein>
<organism evidence="1 2">
    <name type="scientific">Nocardia colli</name>
    <dbReference type="NCBI Taxonomy" id="2545717"/>
    <lineage>
        <taxon>Bacteria</taxon>
        <taxon>Bacillati</taxon>
        <taxon>Actinomycetota</taxon>
        <taxon>Actinomycetes</taxon>
        <taxon>Mycobacteriales</taxon>
        <taxon>Nocardiaceae</taxon>
        <taxon>Nocardia</taxon>
    </lineage>
</organism>